<evidence type="ECO:0000256" key="2">
    <source>
        <dbReference type="ARBA" id="ARBA00022553"/>
    </source>
</evidence>
<dbReference type="AlphaFoldDB" id="W2UZX3"/>
<keyword evidence="6" id="KW-1185">Reference proteome</keyword>
<protein>
    <recommendedName>
        <fullName evidence="3">Acyl carrier protein</fullName>
        <shortName evidence="3">ACP</shortName>
    </recommendedName>
</protein>
<proteinExistence type="inferred from homology"/>
<dbReference type="STRING" id="1401685.P857_192"/>
<comment type="function">
    <text evidence="3">Carrier of the growing fatty acid chain in fatty acid biosynthesis.</text>
</comment>
<organism evidence="5 6">
    <name type="scientific">Candidatus Xenolissoclinum pacificiensis L6</name>
    <dbReference type="NCBI Taxonomy" id="1401685"/>
    <lineage>
        <taxon>Bacteria</taxon>
        <taxon>Pseudomonadati</taxon>
        <taxon>Pseudomonadota</taxon>
        <taxon>Alphaproteobacteria</taxon>
        <taxon>Rickettsiales</taxon>
        <taxon>Anaplasmataceae</taxon>
        <taxon>Candidatus Xenolissoclinum</taxon>
    </lineage>
</organism>
<keyword evidence="3" id="KW-0276">Fatty acid metabolism</keyword>
<evidence type="ECO:0000313" key="5">
    <source>
        <dbReference type="EMBL" id="ETO91539.1"/>
    </source>
</evidence>
<dbReference type="PANTHER" id="PTHR20863">
    <property type="entry name" value="ACYL CARRIER PROTEIN"/>
    <property type="match status" value="1"/>
</dbReference>
<feature type="modified residue" description="O-(pantetheine 4'-phosphoryl)serine" evidence="3">
    <location>
        <position position="56"/>
    </location>
</feature>
<sequence length="148" mass="16552">MADLIVENKDTSKIIDALIAFKIKQIMIKTSSAHAEADVLAIKMDEDFSEKLDLDSLDTVELVMQIEECFSVEIPDEEAEKMITMSGICKYVREKLDDKGENLLEVITEPISEILPYLEGHFEITLTDKEKATDGIATLVSVLADRLS</sequence>
<name>W2UZX3_9RICK</name>
<dbReference type="SUPFAM" id="SSF47336">
    <property type="entry name" value="ACP-like"/>
    <property type="match status" value="1"/>
</dbReference>
<evidence type="ECO:0000256" key="1">
    <source>
        <dbReference type="ARBA" id="ARBA00022450"/>
    </source>
</evidence>
<reference evidence="5 6" key="1">
    <citation type="journal article" date="2013" name="PLoS ONE">
        <title>Bacterial endosymbiosis in a chordate host: long-term co-evolution and conservation of secondary metabolism.</title>
        <authorList>
            <person name="Kwan J.C."/>
            <person name="Schmidt E.W."/>
        </authorList>
    </citation>
    <scope>NUCLEOTIDE SEQUENCE [LARGE SCALE GENOMIC DNA]</scope>
    <source>
        <strain evidence="6">L6</strain>
    </source>
</reference>
<comment type="similarity">
    <text evidence="3">Belongs to the acyl carrier protein (ACP) family.</text>
</comment>
<evidence type="ECO:0000259" key="4">
    <source>
        <dbReference type="PROSITE" id="PS50075"/>
    </source>
</evidence>
<dbReference type="GO" id="GO:0000035">
    <property type="term" value="F:acyl binding"/>
    <property type="evidence" value="ECO:0007669"/>
    <property type="project" value="TreeGrafter"/>
</dbReference>
<comment type="subcellular location">
    <subcellularLocation>
        <location evidence="3">Cytoplasm</location>
    </subcellularLocation>
</comment>
<keyword evidence="3" id="KW-0444">Lipid biosynthesis</keyword>
<comment type="caution">
    <text evidence="5">The sequence shown here is derived from an EMBL/GenBank/DDBJ whole genome shotgun (WGS) entry which is preliminary data.</text>
</comment>
<dbReference type="PROSITE" id="PS50075">
    <property type="entry name" value="CARRIER"/>
    <property type="match status" value="1"/>
</dbReference>
<dbReference type="InterPro" id="IPR009081">
    <property type="entry name" value="PP-bd_ACP"/>
</dbReference>
<dbReference type="GO" id="GO:0000036">
    <property type="term" value="F:acyl carrier activity"/>
    <property type="evidence" value="ECO:0007669"/>
    <property type="project" value="UniProtKB-UniRule"/>
</dbReference>
<keyword evidence="1 3" id="KW-0596">Phosphopantetheine</keyword>
<keyword evidence="2 3" id="KW-0597">Phosphoprotein</keyword>
<keyword evidence="3" id="KW-0443">Lipid metabolism</keyword>
<dbReference type="HAMAP" id="MF_01217">
    <property type="entry name" value="Acyl_carrier"/>
    <property type="match status" value="1"/>
</dbReference>
<gene>
    <name evidence="3 5" type="primary">acpP</name>
    <name evidence="5" type="ORF">P857_192</name>
</gene>
<dbReference type="PANTHER" id="PTHR20863:SF76">
    <property type="entry name" value="CARRIER DOMAIN-CONTAINING PROTEIN"/>
    <property type="match status" value="1"/>
</dbReference>
<dbReference type="PATRIC" id="fig|1401685.3.peg.449"/>
<comment type="PTM">
    <text evidence="3">4'-phosphopantetheine is transferred from CoA to a specific serine of apo-ACP by AcpS. This modification is essential for activity because fatty acids are bound in thioester linkage to the sulfhydryl of the prosthetic group.</text>
</comment>
<keyword evidence="3" id="KW-0275">Fatty acid biosynthesis</keyword>
<evidence type="ECO:0000256" key="3">
    <source>
        <dbReference type="HAMAP-Rule" id="MF_01217"/>
    </source>
</evidence>
<feature type="domain" description="Carrier" evidence="4">
    <location>
        <begin position="17"/>
        <end position="96"/>
    </location>
</feature>
<dbReference type="Pfam" id="PF00550">
    <property type="entry name" value="PP-binding"/>
    <property type="match status" value="1"/>
</dbReference>
<comment type="pathway">
    <text evidence="3">Lipid metabolism; fatty acid biosynthesis.</text>
</comment>
<dbReference type="GO" id="GO:0005737">
    <property type="term" value="C:cytoplasm"/>
    <property type="evidence" value="ECO:0007669"/>
    <property type="project" value="UniProtKB-SubCell"/>
</dbReference>
<keyword evidence="3" id="KW-0963">Cytoplasm</keyword>
<dbReference type="InterPro" id="IPR003231">
    <property type="entry name" value="ACP"/>
</dbReference>
<dbReference type="Gene3D" id="1.10.1200.10">
    <property type="entry name" value="ACP-like"/>
    <property type="match status" value="1"/>
</dbReference>
<dbReference type="Proteomes" id="UP000018951">
    <property type="component" value="Unassembled WGS sequence"/>
</dbReference>
<evidence type="ECO:0000313" key="6">
    <source>
        <dbReference type="Proteomes" id="UP000018951"/>
    </source>
</evidence>
<dbReference type="UniPathway" id="UPA00094"/>
<dbReference type="EMBL" id="AXCJ01000003">
    <property type="protein sequence ID" value="ETO91539.1"/>
    <property type="molecule type" value="Genomic_DNA"/>
</dbReference>
<accession>W2UZX3</accession>
<dbReference type="InterPro" id="IPR036736">
    <property type="entry name" value="ACP-like_sf"/>
</dbReference>